<reference evidence="1 2" key="2">
    <citation type="journal article" date="2014" name="Proc. Natl. Acad. Sci. U.S.A.">
        <title>Trajectory and genomic determinants of fungal-pathogen speciation and host adaptation.</title>
        <authorList>
            <person name="Hu X."/>
            <person name="Xiao G."/>
            <person name="Zheng P."/>
            <person name="Shang Y."/>
            <person name="Su Y."/>
            <person name="Zhang X."/>
            <person name="Liu X."/>
            <person name="Zhan S."/>
            <person name="St Leger R.J."/>
            <person name="Wang C."/>
        </authorList>
    </citation>
    <scope>GENOME REANNOTATION</scope>
    <source>
        <strain evidence="2">ARSEF 23 / ATCC MYA-3075</strain>
    </source>
</reference>
<organism evidence="1 2">
    <name type="scientific">Metarhizium robertsii (strain ARSEF 23 / ATCC MYA-3075)</name>
    <name type="common">Metarhizium anisopliae (strain ARSEF 23)</name>
    <dbReference type="NCBI Taxonomy" id="655844"/>
    <lineage>
        <taxon>Eukaryota</taxon>
        <taxon>Fungi</taxon>
        <taxon>Dikarya</taxon>
        <taxon>Ascomycota</taxon>
        <taxon>Pezizomycotina</taxon>
        <taxon>Sordariomycetes</taxon>
        <taxon>Hypocreomycetidae</taxon>
        <taxon>Hypocreales</taxon>
        <taxon>Clavicipitaceae</taxon>
        <taxon>Metarhizium</taxon>
    </lineage>
</organism>
<dbReference type="Gene3D" id="3.80.10.10">
    <property type="entry name" value="Ribonuclease Inhibitor"/>
    <property type="match status" value="1"/>
</dbReference>
<comment type="caution">
    <text evidence="1">The sequence shown here is derived from an EMBL/GenBank/DDBJ whole genome shotgun (WGS) entry which is preliminary data.</text>
</comment>
<protein>
    <submittedName>
        <fullName evidence="1">Uncharacterized protein</fullName>
    </submittedName>
</protein>
<dbReference type="InterPro" id="IPR032675">
    <property type="entry name" value="LRR_dom_sf"/>
</dbReference>
<dbReference type="EMBL" id="ADNJ02000001">
    <property type="protein sequence ID" value="EFZ00037.2"/>
    <property type="molecule type" value="Genomic_DNA"/>
</dbReference>
<dbReference type="RefSeq" id="XP_007820667.2">
    <property type="nucleotide sequence ID" value="XM_007822476.2"/>
</dbReference>
<sequence>MAYNPPRRRQDLPSMPEIVQNIIKNVDNLPDLLNCARVSRIWHVEALRRLYEGSIHDMRFRTPDTSSLNFLLEESRECFAQNMSFVKHLLVCPITSGDDSSSSRHYQAAGYRRLLELLLQPRGRRPTSLVIPFEFMGQDLQLLADLLPAPTVEFLAINHGYCQLVAPRIASAQDKLSNLKALTIYSSKFIANVDSLCRLLDRCSLKFFHYSAPAPFAANNVAIPDATRLFEHIRRHGNLEALVLNTARSSWVTQGPAGSASEAANQQTPWPRLKLLHLSSCTEYWLRELRKFNNLTSLHLGLPAPYTPDIGKRIGDAIIPCRHLQEINFELWALEDLNLILELARACPLLRGVTIRLDNFIVIPQLTKPFLFDLLRELPRLELLDILYQGLNFCINGSDLANISLYCPRLQVLLLPWVTLFLCYLDITRCYPQERLEIMEFSRVLLRGCWRLMTPNRILIEWRRLFPRLRAMPCDMASFSFGADCVSFPCTVRRSGTGASTENESDNGADEDMTDNTQVGFPLGYSPDWESFPRDFGAALGYEEEVTFEMHDRIRHMWRTNIELELVGWPVVPLESFIDPNRQSSIP</sequence>
<dbReference type="GeneID" id="19259251"/>
<dbReference type="Proteomes" id="UP000002498">
    <property type="component" value="Unassembled WGS sequence"/>
</dbReference>
<keyword evidence="2" id="KW-1185">Reference proteome</keyword>
<dbReference type="SUPFAM" id="SSF52047">
    <property type="entry name" value="RNI-like"/>
    <property type="match status" value="1"/>
</dbReference>
<reference evidence="1 2" key="1">
    <citation type="journal article" date="2011" name="PLoS Genet.">
        <title>Genome sequencing and comparative transcriptomics of the model entomopathogenic fungi Metarhizium anisopliae and M. acridum.</title>
        <authorList>
            <person name="Gao Q."/>
            <person name="Jin K."/>
            <person name="Ying S.H."/>
            <person name="Zhang Y."/>
            <person name="Xiao G."/>
            <person name="Shang Y."/>
            <person name="Duan Z."/>
            <person name="Hu X."/>
            <person name="Xie X.Q."/>
            <person name="Zhou G."/>
            <person name="Peng G."/>
            <person name="Luo Z."/>
            <person name="Huang W."/>
            <person name="Wang B."/>
            <person name="Fang W."/>
            <person name="Wang S."/>
            <person name="Zhong Y."/>
            <person name="Ma L.J."/>
            <person name="St Leger R.J."/>
            <person name="Zhao G.P."/>
            <person name="Pei Y."/>
            <person name="Feng M.G."/>
            <person name="Xia Y."/>
            <person name="Wang C."/>
        </authorList>
    </citation>
    <scope>NUCLEOTIDE SEQUENCE [LARGE SCALE GENOMIC DNA]</scope>
    <source>
        <strain evidence="2">ARSEF 23 / ATCC MYA-3075</strain>
    </source>
</reference>
<proteinExistence type="predicted"/>
<evidence type="ECO:0000313" key="1">
    <source>
        <dbReference type="EMBL" id="EFZ00037.2"/>
    </source>
</evidence>
<dbReference type="OrthoDB" id="5426109at2759"/>
<gene>
    <name evidence="1" type="ORF">MAA_04965</name>
</gene>
<accession>E9EY66</accession>
<name>E9EY66_METRA</name>
<evidence type="ECO:0000313" key="2">
    <source>
        <dbReference type="Proteomes" id="UP000002498"/>
    </source>
</evidence>
<dbReference type="HOGENOM" id="CLU_038614_0_0_1"/>
<dbReference type="AlphaFoldDB" id="E9EY66"/>
<dbReference type="KEGG" id="maj:MAA_04965"/>